<name>A0A7J7NH82_9MAGN</name>
<evidence type="ECO:0000256" key="5">
    <source>
        <dbReference type="PROSITE-ProRule" id="PRU00708"/>
    </source>
</evidence>
<dbReference type="Pfam" id="PF01535">
    <property type="entry name" value="PPR"/>
    <property type="match status" value="4"/>
</dbReference>
<dbReference type="AlphaFoldDB" id="A0A7J7NH82"/>
<evidence type="ECO:0000313" key="8">
    <source>
        <dbReference type="EMBL" id="KAF6166546.1"/>
    </source>
</evidence>
<feature type="domain" description="DYW" evidence="7">
    <location>
        <begin position="655"/>
        <end position="747"/>
    </location>
</feature>
<dbReference type="InterPro" id="IPR032867">
    <property type="entry name" value="DYW_dom"/>
</dbReference>
<dbReference type="GO" id="GO:0005739">
    <property type="term" value="C:mitochondrion"/>
    <property type="evidence" value="ECO:0007669"/>
    <property type="project" value="UniProtKB-SubCell"/>
</dbReference>
<accession>A0A7J7NH82</accession>
<evidence type="ECO:0000256" key="6">
    <source>
        <dbReference type="SAM" id="MobiDB-lite"/>
    </source>
</evidence>
<evidence type="ECO:0000313" key="9">
    <source>
        <dbReference type="Proteomes" id="UP000541444"/>
    </source>
</evidence>
<dbReference type="InterPro" id="IPR046960">
    <property type="entry name" value="PPR_At4g14850-like_plant"/>
</dbReference>
<dbReference type="InterPro" id="IPR011990">
    <property type="entry name" value="TPR-like_helical_dom_sf"/>
</dbReference>
<comment type="caution">
    <text evidence="8">The sequence shown here is derived from an EMBL/GenBank/DDBJ whole genome shotgun (WGS) entry which is preliminary data.</text>
</comment>
<comment type="subcellular location">
    <subcellularLocation>
        <location evidence="1">Mitochondrion</location>
    </subcellularLocation>
</comment>
<gene>
    <name evidence="8" type="ORF">GIB67_005408</name>
</gene>
<sequence length="747" mass="84148">MSRRRATIVTTINSIAALPKVSSSTLALIKHITTSTQTTDFQFNDSLIDNHPSSNHHTLQPQNPNQNQSLQGSNGYYRGNHGAFGNNQNGVFGDNLREVERNRNGVCGESSNAFQYNQNGVFGDNLKDVERSRNGVYGESYNAFQYNQNVGFGGNPNSFRQNQNRNFEDNLREIQQQPNPNSSQQSRNGFYGGNPIENQQRSGGFYNQNRTSFQDSTYTSSHGVQPRAFEFNQASQNQNFNVRYEEDPMRLTTSTNGFYGANSKEYEQRPIGYNRESINHQVPNASNRITQDAQNGFYQESPSPLQGSANGYNGRNFGEVQQSLNGYDNQYSSNGNVGDSVKNEDICKYKGTLDELDLFCKEGKMKEAFEVMDLLDKQGIQIDEPRYLQLMHACGEAAILNDAKDIHQHFMKSMIHVKVSIHNKIMDMYSKCGSMPDAYGVFERMPERNLTSWDTMIVGLAKNGLGEDAIDMFSRFKEAGMKPDAQMFVGVFSACSVLGDIDEGMLHFESMNKVYGIIPSMGHYLSVVDMLGSTGYFDEAMEFIEKMPFEPSVDIWVTLMNLSRIHGNMELGDRCAELVEKLDSSRLTDQSKVGLLTLKASDLAKEKLKKKMLGQNPLEAKSRVHEYRAGDTSHPEKDIHYALLKGMQAQMREAGYVPLTRFCLHDVDEEIKEEMLLGHSERLAVAQGLISSSARSDIRIIKNLRVCGDCHNAMKLMAKLTGRTIIARDAKRFHHFKDGVCSCKDYW</sequence>
<dbReference type="EMBL" id="JACGCM010000786">
    <property type="protein sequence ID" value="KAF6166546.1"/>
    <property type="molecule type" value="Genomic_DNA"/>
</dbReference>
<dbReference type="PANTHER" id="PTHR47926:SF388">
    <property type="entry name" value="DYW DOMAIN-CONTAINING PROTEIN"/>
    <property type="match status" value="1"/>
</dbReference>
<feature type="compositionally biased region" description="Polar residues" evidence="6">
    <location>
        <begin position="48"/>
        <end position="58"/>
    </location>
</feature>
<dbReference type="GO" id="GO:0008270">
    <property type="term" value="F:zinc ion binding"/>
    <property type="evidence" value="ECO:0007669"/>
    <property type="project" value="InterPro"/>
</dbReference>
<evidence type="ECO:0000256" key="3">
    <source>
        <dbReference type="ARBA" id="ARBA00022946"/>
    </source>
</evidence>
<dbReference type="PROSITE" id="PS51375">
    <property type="entry name" value="PPR"/>
    <property type="match status" value="1"/>
</dbReference>
<proteinExistence type="predicted"/>
<feature type="repeat" description="PPR" evidence="5">
    <location>
        <begin position="449"/>
        <end position="483"/>
    </location>
</feature>
<dbReference type="FunFam" id="1.25.40.10:FF:000503">
    <property type="entry name" value="Pentatricopeptide repeat-containing protein, mitochondrial"/>
    <property type="match status" value="1"/>
</dbReference>
<protein>
    <recommendedName>
        <fullName evidence="7">DYW domain-containing protein</fullName>
    </recommendedName>
</protein>
<dbReference type="Pfam" id="PF14432">
    <property type="entry name" value="DYW_deaminase"/>
    <property type="match status" value="1"/>
</dbReference>
<dbReference type="NCBIfam" id="TIGR00756">
    <property type="entry name" value="PPR"/>
    <property type="match status" value="1"/>
</dbReference>
<organism evidence="8 9">
    <name type="scientific">Kingdonia uniflora</name>
    <dbReference type="NCBI Taxonomy" id="39325"/>
    <lineage>
        <taxon>Eukaryota</taxon>
        <taxon>Viridiplantae</taxon>
        <taxon>Streptophyta</taxon>
        <taxon>Embryophyta</taxon>
        <taxon>Tracheophyta</taxon>
        <taxon>Spermatophyta</taxon>
        <taxon>Magnoliopsida</taxon>
        <taxon>Ranunculales</taxon>
        <taxon>Circaeasteraceae</taxon>
        <taxon>Kingdonia</taxon>
    </lineage>
</organism>
<dbReference type="PANTHER" id="PTHR47926">
    <property type="entry name" value="PENTATRICOPEPTIDE REPEAT-CONTAINING PROTEIN"/>
    <property type="match status" value="1"/>
</dbReference>
<feature type="compositionally biased region" description="Low complexity" evidence="6">
    <location>
        <begin position="59"/>
        <end position="75"/>
    </location>
</feature>
<feature type="region of interest" description="Disordered" evidence="6">
    <location>
        <begin position="48"/>
        <end position="90"/>
    </location>
</feature>
<feature type="region of interest" description="Disordered" evidence="6">
    <location>
        <begin position="176"/>
        <end position="221"/>
    </location>
</feature>
<keyword evidence="4" id="KW-0496">Mitochondrion</keyword>
<evidence type="ECO:0000256" key="1">
    <source>
        <dbReference type="ARBA" id="ARBA00004173"/>
    </source>
</evidence>
<dbReference type="Proteomes" id="UP000541444">
    <property type="component" value="Unassembled WGS sequence"/>
</dbReference>
<evidence type="ECO:0000259" key="7">
    <source>
        <dbReference type="Pfam" id="PF14432"/>
    </source>
</evidence>
<reference evidence="8 9" key="1">
    <citation type="journal article" date="2020" name="IScience">
        <title>Genome Sequencing of the Endangered Kingdonia uniflora (Circaeasteraceae, Ranunculales) Reveals Potential Mechanisms of Evolutionary Specialization.</title>
        <authorList>
            <person name="Sun Y."/>
            <person name="Deng T."/>
            <person name="Zhang A."/>
            <person name="Moore M.J."/>
            <person name="Landis J.B."/>
            <person name="Lin N."/>
            <person name="Zhang H."/>
            <person name="Zhang X."/>
            <person name="Huang J."/>
            <person name="Zhang X."/>
            <person name="Sun H."/>
            <person name="Wang H."/>
        </authorList>
    </citation>
    <scope>NUCLEOTIDE SEQUENCE [LARGE SCALE GENOMIC DNA]</scope>
    <source>
        <strain evidence="8">TB1705</strain>
        <tissue evidence="8">Leaf</tissue>
    </source>
</reference>
<evidence type="ECO:0000256" key="2">
    <source>
        <dbReference type="ARBA" id="ARBA00022737"/>
    </source>
</evidence>
<dbReference type="GO" id="GO:0009451">
    <property type="term" value="P:RNA modification"/>
    <property type="evidence" value="ECO:0007669"/>
    <property type="project" value="InterPro"/>
</dbReference>
<feature type="compositionally biased region" description="Polar residues" evidence="6">
    <location>
        <begin position="196"/>
        <end position="221"/>
    </location>
</feature>
<keyword evidence="3" id="KW-0809">Transit peptide</keyword>
<dbReference type="OrthoDB" id="1932290at2759"/>
<keyword evidence="9" id="KW-1185">Reference proteome</keyword>
<dbReference type="GO" id="GO:0003723">
    <property type="term" value="F:RNA binding"/>
    <property type="evidence" value="ECO:0007669"/>
    <property type="project" value="InterPro"/>
</dbReference>
<keyword evidence="2" id="KW-0677">Repeat</keyword>
<evidence type="ECO:0000256" key="4">
    <source>
        <dbReference type="ARBA" id="ARBA00023128"/>
    </source>
</evidence>
<dbReference type="Gene3D" id="1.25.40.10">
    <property type="entry name" value="Tetratricopeptide repeat domain"/>
    <property type="match status" value="1"/>
</dbReference>
<dbReference type="InterPro" id="IPR002885">
    <property type="entry name" value="PPR_rpt"/>
</dbReference>
<feature type="compositionally biased region" description="Low complexity" evidence="6">
    <location>
        <begin position="176"/>
        <end position="186"/>
    </location>
</feature>